<evidence type="ECO:0000313" key="3">
    <source>
        <dbReference type="Proteomes" id="UP000290439"/>
    </source>
</evidence>
<organism evidence="2 3">
    <name type="scientific">Nocardia cyriacigeorgica</name>
    <dbReference type="NCBI Taxonomy" id="135487"/>
    <lineage>
        <taxon>Bacteria</taxon>
        <taxon>Bacillati</taxon>
        <taxon>Actinomycetota</taxon>
        <taxon>Actinomycetes</taxon>
        <taxon>Mycobacteriales</taxon>
        <taxon>Nocardiaceae</taxon>
        <taxon>Nocardia</taxon>
    </lineage>
</organism>
<dbReference type="InterPro" id="IPR013766">
    <property type="entry name" value="Thioredoxin_domain"/>
</dbReference>
<proteinExistence type="predicted"/>
<dbReference type="Proteomes" id="UP000290439">
    <property type="component" value="Chromosome"/>
</dbReference>
<evidence type="ECO:0000313" key="2">
    <source>
        <dbReference type="EMBL" id="VFB00333.1"/>
    </source>
</evidence>
<sequence length="157" mass="16748">MLTPGSPAPVLELEDTAGLPWRLSENLGANGALLYFTRSTSCPICNRHVRDLLTRRGEFDAAGLRIHIAVPEDRERALGWKTRHGIPFTVLVGSTGTPHASIGLTRTVFGTMQQSGSVLVDADGIIRHARGATMPVSGYDKKGIAAAIEAMLSRTGT</sequence>
<evidence type="ECO:0000259" key="1">
    <source>
        <dbReference type="PROSITE" id="PS51352"/>
    </source>
</evidence>
<dbReference type="GO" id="GO:0004601">
    <property type="term" value="F:peroxidase activity"/>
    <property type="evidence" value="ECO:0007669"/>
    <property type="project" value="UniProtKB-KW"/>
</dbReference>
<dbReference type="Gene3D" id="3.40.30.10">
    <property type="entry name" value="Glutaredoxin"/>
    <property type="match status" value="1"/>
</dbReference>
<reference evidence="2 3" key="1">
    <citation type="submission" date="2019-02" db="EMBL/GenBank/DDBJ databases">
        <authorList>
            <consortium name="Pathogen Informatics"/>
        </authorList>
    </citation>
    <scope>NUCLEOTIDE SEQUENCE [LARGE SCALE GENOMIC DNA]</scope>
    <source>
        <strain evidence="2 3">3012STDY6756504</strain>
    </source>
</reference>
<dbReference type="RefSeq" id="WP_130918228.1">
    <property type="nucleotide sequence ID" value="NZ_LR215973.1"/>
</dbReference>
<dbReference type="EMBL" id="LR215973">
    <property type="protein sequence ID" value="VFB00333.1"/>
    <property type="molecule type" value="Genomic_DNA"/>
</dbReference>
<protein>
    <submittedName>
        <fullName evidence="2">Peroxiredoxin Rv2521/MT2597</fullName>
        <ecNumber evidence="2">1.11.1.15</ecNumber>
    </submittedName>
</protein>
<keyword evidence="2" id="KW-0560">Oxidoreductase</keyword>
<dbReference type="EC" id="1.11.1.15" evidence="2"/>
<dbReference type="InterPro" id="IPR036249">
    <property type="entry name" value="Thioredoxin-like_sf"/>
</dbReference>
<dbReference type="Pfam" id="PF00578">
    <property type="entry name" value="AhpC-TSA"/>
    <property type="match status" value="1"/>
</dbReference>
<gene>
    <name evidence="2" type="primary">bcp_2</name>
    <name evidence="2" type="ORF">NCTC10797_04128</name>
</gene>
<dbReference type="PROSITE" id="PS51352">
    <property type="entry name" value="THIOREDOXIN_2"/>
    <property type="match status" value="1"/>
</dbReference>
<keyword evidence="2" id="KW-0575">Peroxidase</keyword>
<dbReference type="AlphaFoldDB" id="A0A4U8W354"/>
<name>A0A4U8W354_9NOCA</name>
<dbReference type="InterPro" id="IPR000866">
    <property type="entry name" value="AhpC/TSA"/>
</dbReference>
<feature type="domain" description="Thioredoxin" evidence="1">
    <location>
        <begin position="2"/>
        <end position="153"/>
    </location>
</feature>
<dbReference type="SUPFAM" id="SSF52833">
    <property type="entry name" value="Thioredoxin-like"/>
    <property type="match status" value="1"/>
</dbReference>
<accession>A0A4U8W354</accession>